<dbReference type="Gene3D" id="2.60.40.10">
    <property type="entry name" value="Immunoglobulins"/>
    <property type="match status" value="1"/>
</dbReference>
<reference evidence="4" key="1">
    <citation type="submission" date="2022-11" db="UniProtKB">
        <authorList>
            <consortium name="WormBaseParasite"/>
        </authorList>
    </citation>
    <scope>IDENTIFICATION</scope>
</reference>
<keyword evidence="3" id="KW-1185">Reference proteome</keyword>
<dbReference type="InterPro" id="IPR003961">
    <property type="entry name" value="FN3_dom"/>
</dbReference>
<evidence type="ECO:0000259" key="2">
    <source>
        <dbReference type="PROSITE" id="PS50853"/>
    </source>
</evidence>
<protein>
    <submittedName>
        <fullName evidence="4">Fibronectin type-III domain-containing protein</fullName>
    </submittedName>
</protein>
<dbReference type="CDD" id="cd00063">
    <property type="entry name" value="FN3"/>
    <property type="match status" value="1"/>
</dbReference>
<evidence type="ECO:0000313" key="3">
    <source>
        <dbReference type="Proteomes" id="UP000887564"/>
    </source>
</evidence>
<evidence type="ECO:0000256" key="1">
    <source>
        <dbReference type="SAM" id="MobiDB-lite"/>
    </source>
</evidence>
<feature type="domain" description="Fibronectin type-III" evidence="2">
    <location>
        <begin position="1"/>
        <end position="64"/>
    </location>
</feature>
<dbReference type="PROSITE" id="PS50853">
    <property type="entry name" value="FN3"/>
    <property type="match status" value="1"/>
</dbReference>
<dbReference type="WBParaSite" id="PEQ_0001136301-mRNA-1">
    <property type="protein sequence ID" value="PEQ_0001136301-mRNA-1"/>
    <property type="gene ID" value="PEQ_0001136301"/>
</dbReference>
<feature type="region of interest" description="Disordered" evidence="1">
    <location>
        <begin position="49"/>
        <end position="69"/>
    </location>
</feature>
<dbReference type="InterPro" id="IPR013783">
    <property type="entry name" value="Ig-like_fold"/>
</dbReference>
<name>A0A914RYF3_PAREQ</name>
<evidence type="ECO:0000313" key="4">
    <source>
        <dbReference type="WBParaSite" id="PEQ_0001136301-mRNA-1"/>
    </source>
</evidence>
<accession>A0A914RYF3</accession>
<dbReference type="AlphaFoldDB" id="A0A914RYF3"/>
<sequence>MTADPSKPIEQWQAFDVSDPNTKKIEFARGELEPEMPYYVKVAAIGPEGEGVSSESIPFDTVSGGDNLS</sequence>
<dbReference type="SUPFAM" id="SSF49265">
    <property type="entry name" value="Fibronectin type III"/>
    <property type="match status" value="1"/>
</dbReference>
<proteinExistence type="predicted"/>
<dbReference type="Proteomes" id="UP000887564">
    <property type="component" value="Unplaced"/>
</dbReference>
<organism evidence="3 4">
    <name type="scientific">Parascaris equorum</name>
    <name type="common">Equine roundworm</name>
    <dbReference type="NCBI Taxonomy" id="6256"/>
    <lineage>
        <taxon>Eukaryota</taxon>
        <taxon>Metazoa</taxon>
        <taxon>Ecdysozoa</taxon>
        <taxon>Nematoda</taxon>
        <taxon>Chromadorea</taxon>
        <taxon>Rhabditida</taxon>
        <taxon>Spirurina</taxon>
        <taxon>Ascaridomorpha</taxon>
        <taxon>Ascaridoidea</taxon>
        <taxon>Ascarididae</taxon>
        <taxon>Parascaris</taxon>
    </lineage>
</organism>
<dbReference type="InterPro" id="IPR036116">
    <property type="entry name" value="FN3_sf"/>
</dbReference>